<evidence type="ECO:0000313" key="2">
    <source>
        <dbReference type="EMBL" id="CAG7724755.1"/>
    </source>
</evidence>
<name>A0A8J2JZA7_9HEXA</name>
<reference evidence="2" key="1">
    <citation type="submission" date="2021-06" db="EMBL/GenBank/DDBJ databases">
        <authorList>
            <person name="Hodson N. C."/>
            <person name="Mongue J. A."/>
            <person name="Jaron S. K."/>
        </authorList>
    </citation>
    <scope>NUCLEOTIDE SEQUENCE</scope>
</reference>
<feature type="chain" id="PRO_5035266521" evidence="1">
    <location>
        <begin position="23"/>
        <end position="163"/>
    </location>
</feature>
<keyword evidence="3" id="KW-1185">Reference proteome</keyword>
<comment type="caution">
    <text evidence="2">The sequence shown here is derived from an EMBL/GenBank/DDBJ whole genome shotgun (WGS) entry which is preliminary data.</text>
</comment>
<protein>
    <submittedName>
        <fullName evidence="2">Uncharacterized protein</fullName>
    </submittedName>
</protein>
<organism evidence="2 3">
    <name type="scientific">Allacma fusca</name>
    <dbReference type="NCBI Taxonomy" id="39272"/>
    <lineage>
        <taxon>Eukaryota</taxon>
        <taxon>Metazoa</taxon>
        <taxon>Ecdysozoa</taxon>
        <taxon>Arthropoda</taxon>
        <taxon>Hexapoda</taxon>
        <taxon>Collembola</taxon>
        <taxon>Symphypleona</taxon>
        <taxon>Sminthuridae</taxon>
        <taxon>Allacma</taxon>
    </lineage>
</organism>
<evidence type="ECO:0000256" key="1">
    <source>
        <dbReference type="SAM" id="SignalP"/>
    </source>
</evidence>
<evidence type="ECO:0000313" key="3">
    <source>
        <dbReference type="Proteomes" id="UP000708208"/>
    </source>
</evidence>
<keyword evidence="1" id="KW-0732">Signal</keyword>
<dbReference type="OrthoDB" id="6627577at2759"/>
<dbReference type="AlphaFoldDB" id="A0A8J2JZA7"/>
<gene>
    <name evidence="2" type="ORF">AFUS01_LOCUS13755</name>
</gene>
<feature type="signal peptide" evidence="1">
    <location>
        <begin position="1"/>
        <end position="22"/>
    </location>
</feature>
<proteinExistence type="predicted"/>
<sequence>MKLAQLISVIVLVYCKLKLVSGENVLVLCPMSSKSHKNLFDPIISELAKRGNQVTVVSAWQPPQPQENVTDIVALNGFNWARDFNPFEERRAGFMGVMAQGFQFLLDACHEVYANENVINLLQQRFDLVLIDSLANEKPFTSVLRPYNGSSFHGRDDVLAENY</sequence>
<dbReference type="Proteomes" id="UP000708208">
    <property type="component" value="Unassembled WGS sequence"/>
</dbReference>
<dbReference type="EMBL" id="CAJVCH010113411">
    <property type="protein sequence ID" value="CAG7724755.1"/>
    <property type="molecule type" value="Genomic_DNA"/>
</dbReference>
<accession>A0A8J2JZA7</accession>